<evidence type="ECO:0000313" key="6">
    <source>
        <dbReference type="EMBL" id="TRL41892.1"/>
    </source>
</evidence>
<keyword evidence="4 5" id="KW-0472">Membrane</keyword>
<name>A0A549TGJ3_9HYPH</name>
<feature type="transmembrane region" description="Helical" evidence="5">
    <location>
        <begin position="213"/>
        <end position="231"/>
    </location>
</feature>
<dbReference type="CDD" id="cd17393">
    <property type="entry name" value="MFS_MosC_like"/>
    <property type="match status" value="1"/>
</dbReference>
<dbReference type="Proteomes" id="UP000316801">
    <property type="component" value="Unassembled WGS sequence"/>
</dbReference>
<dbReference type="SUPFAM" id="SSF103473">
    <property type="entry name" value="MFS general substrate transporter"/>
    <property type="match status" value="1"/>
</dbReference>
<dbReference type="PANTHER" id="PTHR23514:SF13">
    <property type="entry name" value="INNER MEMBRANE PROTEIN YBJJ"/>
    <property type="match status" value="1"/>
</dbReference>
<feature type="transmembrane region" description="Helical" evidence="5">
    <location>
        <begin position="251"/>
        <end position="271"/>
    </location>
</feature>
<comment type="subcellular location">
    <subcellularLocation>
        <location evidence="1">Membrane</location>
        <topology evidence="1">Multi-pass membrane protein</topology>
    </subcellularLocation>
</comment>
<feature type="transmembrane region" description="Helical" evidence="5">
    <location>
        <begin position="20"/>
        <end position="41"/>
    </location>
</feature>
<dbReference type="PANTHER" id="PTHR23514">
    <property type="entry name" value="BYPASS OF STOP CODON PROTEIN 6"/>
    <property type="match status" value="1"/>
</dbReference>
<dbReference type="InterPro" id="IPR036259">
    <property type="entry name" value="MFS_trans_sf"/>
</dbReference>
<feature type="transmembrane region" description="Helical" evidence="5">
    <location>
        <begin position="342"/>
        <end position="363"/>
    </location>
</feature>
<evidence type="ECO:0000256" key="5">
    <source>
        <dbReference type="SAM" id="Phobius"/>
    </source>
</evidence>
<proteinExistence type="predicted"/>
<accession>A0A549TGJ3</accession>
<dbReference type="InterPro" id="IPR051788">
    <property type="entry name" value="MFS_Transporter"/>
</dbReference>
<feature type="transmembrane region" description="Helical" evidence="5">
    <location>
        <begin position="146"/>
        <end position="165"/>
    </location>
</feature>
<dbReference type="Gene3D" id="1.20.1250.20">
    <property type="entry name" value="MFS general substrate transporter like domains"/>
    <property type="match status" value="2"/>
</dbReference>
<evidence type="ECO:0000256" key="4">
    <source>
        <dbReference type="ARBA" id="ARBA00023136"/>
    </source>
</evidence>
<dbReference type="AlphaFoldDB" id="A0A549TGJ3"/>
<keyword evidence="3 5" id="KW-1133">Transmembrane helix</keyword>
<feature type="transmembrane region" description="Helical" evidence="5">
    <location>
        <begin position="171"/>
        <end position="192"/>
    </location>
</feature>
<dbReference type="Pfam" id="PF07690">
    <property type="entry name" value="MFS_1"/>
    <property type="match status" value="1"/>
</dbReference>
<dbReference type="GO" id="GO:0022857">
    <property type="term" value="F:transmembrane transporter activity"/>
    <property type="evidence" value="ECO:0007669"/>
    <property type="project" value="InterPro"/>
</dbReference>
<sequence length="424" mass="44646">MDECDRRSPLPPRTFPMMILAPPALLFFCNALLFVSLFTRLPEIQETLGVDKAVLGLALLGAPVGTFMALPLAGRVTERLTPRVAAPLMLAVAGLITPALTVAPVWGFFLLFLLFGFFRTIHDVAANMISTGIEKRTGQKVLSRSHGFWSIGLLVGSLISGVLAGREVSPLLHQCGAAIVVVLCCLVVLNIAPVEPRQARVPLAGGRRPVFVLPDRIIILICIMVFGIGISEGAVYDWGIFYLREILHADAATAGVLYAGFTVGMGATRMVGDGLRERFRPLLLVRGSATCVAIGLAILLSTSGLPLAALGLFLMGCGVALGFPLAVATTIELGRGPAADNLAALSLTLLLSSIGVPPLLGFVAEHVGLTASFALLLPFLCLSFIMAPVAQGRVPRPLQRFVPVAKPGEKDAPAPVSPQDAVRG</sequence>
<organism evidence="6 7">
    <name type="scientific">Rhizobium straminoryzae</name>
    <dbReference type="NCBI Taxonomy" id="1387186"/>
    <lineage>
        <taxon>Bacteria</taxon>
        <taxon>Pseudomonadati</taxon>
        <taxon>Pseudomonadota</taxon>
        <taxon>Alphaproteobacteria</taxon>
        <taxon>Hyphomicrobiales</taxon>
        <taxon>Rhizobiaceae</taxon>
        <taxon>Rhizobium/Agrobacterium group</taxon>
        <taxon>Rhizobium</taxon>
    </lineage>
</organism>
<reference evidence="6 7" key="1">
    <citation type="submission" date="2019-07" db="EMBL/GenBank/DDBJ databases">
        <title>Ln-dependent methylotrophs.</title>
        <authorList>
            <person name="Tani A."/>
        </authorList>
    </citation>
    <scope>NUCLEOTIDE SEQUENCE [LARGE SCALE GENOMIC DNA]</scope>
    <source>
        <strain evidence="6 7">SM12</strain>
    </source>
</reference>
<keyword evidence="2 5" id="KW-0812">Transmembrane</keyword>
<dbReference type="InterPro" id="IPR011701">
    <property type="entry name" value="MFS"/>
</dbReference>
<keyword evidence="7" id="KW-1185">Reference proteome</keyword>
<feature type="transmembrane region" description="Helical" evidence="5">
    <location>
        <begin position="283"/>
        <end position="301"/>
    </location>
</feature>
<feature type="transmembrane region" description="Helical" evidence="5">
    <location>
        <begin position="307"/>
        <end position="330"/>
    </location>
</feature>
<evidence type="ECO:0000313" key="7">
    <source>
        <dbReference type="Proteomes" id="UP000316801"/>
    </source>
</evidence>
<protein>
    <submittedName>
        <fullName evidence="6">MFS transporter</fullName>
    </submittedName>
</protein>
<feature type="transmembrane region" description="Helical" evidence="5">
    <location>
        <begin position="53"/>
        <end position="73"/>
    </location>
</feature>
<feature type="transmembrane region" description="Helical" evidence="5">
    <location>
        <begin position="369"/>
        <end position="390"/>
    </location>
</feature>
<gene>
    <name evidence="6" type="ORF">FNA46_03200</name>
</gene>
<dbReference type="EMBL" id="VJMG01000008">
    <property type="protein sequence ID" value="TRL41892.1"/>
    <property type="molecule type" value="Genomic_DNA"/>
</dbReference>
<comment type="caution">
    <text evidence="6">The sequence shown here is derived from an EMBL/GenBank/DDBJ whole genome shotgun (WGS) entry which is preliminary data.</text>
</comment>
<feature type="transmembrane region" description="Helical" evidence="5">
    <location>
        <begin position="85"/>
        <end position="118"/>
    </location>
</feature>
<dbReference type="GO" id="GO:0016020">
    <property type="term" value="C:membrane"/>
    <property type="evidence" value="ECO:0007669"/>
    <property type="project" value="UniProtKB-SubCell"/>
</dbReference>
<evidence type="ECO:0000256" key="3">
    <source>
        <dbReference type="ARBA" id="ARBA00022989"/>
    </source>
</evidence>
<evidence type="ECO:0000256" key="1">
    <source>
        <dbReference type="ARBA" id="ARBA00004141"/>
    </source>
</evidence>
<evidence type="ECO:0000256" key="2">
    <source>
        <dbReference type="ARBA" id="ARBA00022692"/>
    </source>
</evidence>